<name>A0A1G9S9E7_9PROT</name>
<evidence type="ECO:0000313" key="2">
    <source>
        <dbReference type="Proteomes" id="UP000199759"/>
    </source>
</evidence>
<reference evidence="1 2" key="1">
    <citation type="submission" date="2016-10" db="EMBL/GenBank/DDBJ databases">
        <authorList>
            <person name="de Groot N.N."/>
        </authorList>
    </citation>
    <scope>NUCLEOTIDE SEQUENCE [LARGE SCALE GENOMIC DNA]</scope>
    <source>
        <strain evidence="1 2">DSM 16077</strain>
    </source>
</reference>
<sequence>MGCENVMIQILVSLIEWFAVTGLSVLGITYSPPSACHTPEPTEYRQVIAWNPGGALNAHGGTQVSSRDCIAGAEVKIYGSTPVFVTPSDRYDS</sequence>
<accession>A0A1G9S9E7</accession>
<organism evidence="1 2">
    <name type="scientific">Maricaulis salignorans</name>
    <dbReference type="NCBI Taxonomy" id="144026"/>
    <lineage>
        <taxon>Bacteria</taxon>
        <taxon>Pseudomonadati</taxon>
        <taxon>Pseudomonadota</taxon>
        <taxon>Alphaproteobacteria</taxon>
        <taxon>Maricaulales</taxon>
        <taxon>Maricaulaceae</taxon>
        <taxon>Maricaulis</taxon>
    </lineage>
</organism>
<evidence type="ECO:0000313" key="1">
    <source>
        <dbReference type="EMBL" id="SDM32084.1"/>
    </source>
</evidence>
<keyword evidence="2" id="KW-1185">Reference proteome</keyword>
<protein>
    <submittedName>
        <fullName evidence="1">Uncharacterized protein</fullName>
    </submittedName>
</protein>
<dbReference type="STRING" id="144026.SAMN04488568_1097"/>
<proteinExistence type="predicted"/>
<dbReference type="AlphaFoldDB" id="A0A1G9S9E7"/>
<dbReference type="EMBL" id="FNHG01000009">
    <property type="protein sequence ID" value="SDM32084.1"/>
    <property type="molecule type" value="Genomic_DNA"/>
</dbReference>
<dbReference type="Proteomes" id="UP000199759">
    <property type="component" value="Unassembled WGS sequence"/>
</dbReference>
<gene>
    <name evidence="1" type="ORF">SAMN04488568_1097</name>
</gene>